<gene>
    <name evidence="2" type="ORF">CKO25_00695</name>
</gene>
<dbReference type="EMBL" id="NRSD01000001">
    <property type="protein sequence ID" value="MBK1643196.1"/>
    <property type="molecule type" value="Genomic_DNA"/>
</dbReference>
<feature type="transmembrane region" description="Helical" evidence="1">
    <location>
        <begin position="70"/>
        <end position="90"/>
    </location>
</feature>
<reference evidence="2 3" key="1">
    <citation type="journal article" date="2020" name="Microorganisms">
        <title>Osmotic Adaptation and Compatible Solute Biosynthesis of Phototrophic Bacteria as Revealed from Genome Analyses.</title>
        <authorList>
            <person name="Imhoff J.F."/>
            <person name="Rahn T."/>
            <person name="Kunzel S."/>
            <person name="Keller A."/>
            <person name="Neulinger S.C."/>
        </authorList>
    </citation>
    <scope>NUCLEOTIDE SEQUENCE [LARGE SCALE GENOMIC DNA]</scope>
    <source>
        <strain evidence="2 3">DSM 21303</strain>
    </source>
</reference>
<proteinExistence type="predicted"/>
<feature type="transmembrane region" description="Helical" evidence="1">
    <location>
        <begin position="172"/>
        <end position="196"/>
    </location>
</feature>
<sequence>MLNVFKNWIEKTLSSSRALPRKSLAISFKRFGWAGFWIQIVVGAIPIFLMGYTLLFAQSSASGTRAGLPIVEYLTIGGLLILVFTTFWFWHYTRIAERIAGPDTSPSEIDLAGTVWIGLLASSIAVLFTITVMFFEVAHLLFYFLSAPQGGVPVFQTTGVGPSSWVSAVDMLSLMSLVLTLMAELVVLVFSLWLLFRVTEGSAEYGGGKVVV</sequence>
<dbReference type="Proteomes" id="UP001138802">
    <property type="component" value="Unassembled WGS sequence"/>
</dbReference>
<protein>
    <recommendedName>
        <fullName evidence="4">DUF3611 family protein</fullName>
    </recommendedName>
</protein>
<feature type="transmembrane region" description="Helical" evidence="1">
    <location>
        <begin position="31"/>
        <end position="58"/>
    </location>
</feature>
<feature type="transmembrane region" description="Helical" evidence="1">
    <location>
        <begin position="111"/>
        <end position="135"/>
    </location>
</feature>
<keyword evidence="1" id="KW-0472">Membrane</keyword>
<keyword evidence="1" id="KW-0812">Transmembrane</keyword>
<evidence type="ECO:0000256" key="1">
    <source>
        <dbReference type="SAM" id="Phobius"/>
    </source>
</evidence>
<dbReference type="InterPro" id="IPR022051">
    <property type="entry name" value="DUF3611"/>
</dbReference>
<dbReference type="AlphaFoldDB" id="A0A9X0WET0"/>
<evidence type="ECO:0000313" key="3">
    <source>
        <dbReference type="Proteomes" id="UP001138802"/>
    </source>
</evidence>
<evidence type="ECO:0008006" key="4">
    <source>
        <dbReference type="Google" id="ProtNLM"/>
    </source>
</evidence>
<organism evidence="2 3">
    <name type="scientific">Thiocapsa imhoffii</name>
    <dbReference type="NCBI Taxonomy" id="382777"/>
    <lineage>
        <taxon>Bacteria</taxon>
        <taxon>Pseudomonadati</taxon>
        <taxon>Pseudomonadota</taxon>
        <taxon>Gammaproteobacteria</taxon>
        <taxon>Chromatiales</taxon>
        <taxon>Chromatiaceae</taxon>
        <taxon>Thiocapsa</taxon>
    </lineage>
</organism>
<evidence type="ECO:0000313" key="2">
    <source>
        <dbReference type="EMBL" id="MBK1643196.1"/>
    </source>
</evidence>
<dbReference type="Pfam" id="PF12263">
    <property type="entry name" value="DUF3611"/>
    <property type="match status" value="1"/>
</dbReference>
<comment type="caution">
    <text evidence="2">The sequence shown here is derived from an EMBL/GenBank/DDBJ whole genome shotgun (WGS) entry which is preliminary data.</text>
</comment>
<name>A0A9X0WET0_9GAMM</name>
<accession>A0A9X0WET0</accession>
<dbReference type="RefSeq" id="WP_200385989.1">
    <property type="nucleotide sequence ID" value="NZ_NRSD01000001.1"/>
</dbReference>
<keyword evidence="1" id="KW-1133">Transmembrane helix</keyword>
<keyword evidence="3" id="KW-1185">Reference proteome</keyword>